<feature type="transmembrane region" description="Helical" evidence="1">
    <location>
        <begin position="160"/>
        <end position="186"/>
    </location>
</feature>
<evidence type="ECO:0000256" key="1">
    <source>
        <dbReference type="SAM" id="Phobius"/>
    </source>
</evidence>
<feature type="transmembrane region" description="Helical" evidence="1">
    <location>
        <begin position="119"/>
        <end position="139"/>
    </location>
</feature>
<reference evidence="2" key="2">
    <citation type="submission" date="2020-09" db="EMBL/GenBank/DDBJ databases">
        <authorList>
            <person name="Sun Q."/>
            <person name="Zhou Y."/>
        </authorList>
    </citation>
    <scope>NUCLEOTIDE SEQUENCE</scope>
    <source>
        <strain evidence="2">CGMCC 4.7308</strain>
    </source>
</reference>
<feature type="transmembrane region" description="Helical" evidence="1">
    <location>
        <begin position="84"/>
        <end position="107"/>
    </location>
</feature>
<feature type="transmembrane region" description="Helical" evidence="1">
    <location>
        <begin position="198"/>
        <end position="223"/>
    </location>
</feature>
<dbReference type="InterPro" id="IPR051790">
    <property type="entry name" value="Cytochrome_c-biogenesis_DsbD"/>
</dbReference>
<organism evidence="2 3">
    <name type="scientific">Nakamurella endophytica</name>
    <dbReference type="NCBI Taxonomy" id="1748367"/>
    <lineage>
        <taxon>Bacteria</taxon>
        <taxon>Bacillati</taxon>
        <taxon>Actinomycetota</taxon>
        <taxon>Actinomycetes</taxon>
        <taxon>Nakamurellales</taxon>
        <taxon>Nakamurellaceae</taxon>
        <taxon>Nakamurella</taxon>
    </lineage>
</organism>
<accession>A0A917SYQ4</accession>
<dbReference type="AlphaFoldDB" id="A0A917SYQ4"/>
<reference evidence="2" key="1">
    <citation type="journal article" date="2014" name="Int. J. Syst. Evol. Microbiol.">
        <title>Complete genome sequence of Corynebacterium casei LMG S-19264T (=DSM 44701T), isolated from a smear-ripened cheese.</title>
        <authorList>
            <consortium name="US DOE Joint Genome Institute (JGI-PGF)"/>
            <person name="Walter F."/>
            <person name="Albersmeier A."/>
            <person name="Kalinowski J."/>
            <person name="Ruckert C."/>
        </authorList>
    </citation>
    <scope>NUCLEOTIDE SEQUENCE</scope>
    <source>
        <strain evidence="2">CGMCC 4.7308</strain>
    </source>
</reference>
<evidence type="ECO:0000313" key="3">
    <source>
        <dbReference type="Proteomes" id="UP000655208"/>
    </source>
</evidence>
<keyword evidence="3" id="KW-1185">Reference proteome</keyword>
<dbReference type="Proteomes" id="UP000655208">
    <property type="component" value="Unassembled WGS sequence"/>
</dbReference>
<sequence length="274" mass="27900">MTDTVLDGPFLVAALLAVAAGAVSFASPCVVPLVPGYLSYLASLVGAEGAAVPVAAGRGGARPATTGAAGGARRRAAVALRTRAVGATALFVVGFTLVFLAQSALVLGAARFLLRNAEVLTRVGGVVTVVMGLAMLGWIRPLQRERRWHARPGGRAAGAVALGAVFGLGWTVCIGPTLAGVLALAASTEWNGNAWRGLALVVCYCAGLGVPFLLLAFGFSWASRALGVLRRHARTVQVVGAVLLVAIGLAMVTGLWGQWVAWLQVRVAGTGTVL</sequence>
<dbReference type="PANTHER" id="PTHR31272">
    <property type="entry name" value="CYTOCHROME C-TYPE BIOGENESIS PROTEIN HI_1454-RELATED"/>
    <property type="match status" value="1"/>
</dbReference>
<keyword evidence="1" id="KW-0812">Transmembrane</keyword>
<feature type="transmembrane region" description="Helical" evidence="1">
    <location>
        <begin position="235"/>
        <end position="256"/>
    </location>
</feature>
<dbReference type="RefSeq" id="WP_188941910.1">
    <property type="nucleotide sequence ID" value="NZ_BMNA01000004.1"/>
</dbReference>
<comment type="caution">
    <text evidence="2">The sequence shown here is derived from an EMBL/GenBank/DDBJ whole genome shotgun (WGS) entry which is preliminary data.</text>
</comment>
<name>A0A917SYQ4_9ACTN</name>
<dbReference type="PANTHER" id="PTHR31272:SF4">
    <property type="entry name" value="CYTOCHROME C-TYPE BIOGENESIS PROTEIN HI_1454-RELATED"/>
    <property type="match status" value="1"/>
</dbReference>
<protein>
    <submittedName>
        <fullName evidence="2">Cytochrome C biogenesis protein CcdA</fullName>
    </submittedName>
</protein>
<gene>
    <name evidence="2" type="ORF">GCM10011594_25280</name>
</gene>
<keyword evidence="1" id="KW-0472">Membrane</keyword>
<proteinExistence type="predicted"/>
<dbReference type="EMBL" id="BMNA01000004">
    <property type="protein sequence ID" value="GGM04033.1"/>
    <property type="molecule type" value="Genomic_DNA"/>
</dbReference>
<evidence type="ECO:0000313" key="2">
    <source>
        <dbReference type="EMBL" id="GGM04033.1"/>
    </source>
</evidence>
<keyword evidence="1" id="KW-1133">Transmembrane helix</keyword>